<dbReference type="eggNOG" id="COG0389">
    <property type="taxonomic scope" value="Bacteria"/>
</dbReference>
<dbReference type="InterPro" id="IPR001126">
    <property type="entry name" value="UmuC"/>
</dbReference>
<keyword evidence="4" id="KW-0808">Transferase</keyword>
<dbReference type="InterPro" id="IPR050356">
    <property type="entry name" value="SulA_CellDiv_inhibitor"/>
</dbReference>
<dbReference type="InterPro" id="IPR043128">
    <property type="entry name" value="Rev_trsase/Diguanyl_cyclase"/>
</dbReference>
<dbReference type="SUPFAM" id="SSF56672">
    <property type="entry name" value="DNA/RNA polymerases"/>
    <property type="match status" value="1"/>
</dbReference>
<dbReference type="EMBL" id="GL883080">
    <property type="protein sequence ID" value="EGF89455.1"/>
    <property type="molecule type" value="Genomic_DNA"/>
</dbReference>
<dbReference type="Proteomes" id="UP000006512">
    <property type="component" value="Unassembled WGS sequence"/>
</dbReference>
<dbReference type="Gene3D" id="3.40.1170.60">
    <property type="match status" value="1"/>
</dbReference>
<evidence type="ECO:0000313" key="5">
    <source>
        <dbReference type="Proteomes" id="UP000006512"/>
    </source>
</evidence>
<evidence type="ECO:0000256" key="1">
    <source>
        <dbReference type="ARBA" id="ARBA00010945"/>
    </source>
</evidence>
<evidence type="ECO:0000313" key="4">
    <source>
        <dbReference type="EMBL" id="EGF89455.1"/>
    </source>
</evidence>
<evidence type="ECO:0000259" key="3">
    <source>
        <dbReference type="Pfam" id="PF00817"/>
    </source>
</evidence>
<keyword evidence="5" id="KW-1185">Reference proteome</keyword>
<dbReference type="PANTHER" id="PTHR35369">
    <property type="entry name" value="BLR3025 PROTEIN-RELATED"/>
    <property type="match status" value="1"/>
</dbReference>
<keyword evidence="2" id="KW-0227">DNA damage</keyword>
<organism evidence="4 5">
    <name type="scientific">Asticcacaulis biprosthecium C19</name>
    <dbReference type="NCBI Taxonomy" id="715226"/>
    <lineage>
        <taxon>Bacteria</taxon>
        <taxon>Pseudomonadati</taxon>
        <taxon>Pseudomonadota</taxon>
        <taxon>Alphaproteobacteria</taxon>
        <taxon>Caulobacterales</taxon>
        <taxon>Caulobacteraceae</taxon>
        <taxon>Asticcacaulis</taxon>
    </lineage>
</organism>
<protein>
    <submittedName>
        <fullName evidence="4">Nucleotidyltransferase/DNA polymerase involved in DNA repair-like protein</fullName>
    </submittedName>
</protein>
<proteinExistence type="inferred from homology"/>
<comment type="similarity">
    <text evidence="1">Belongs to the DNA polymerase type-Y family.</text>
</comment>
<name>F4QRT5_9CAUL</name>
<evidence type="ECO:0000256" key="2">
    <source>
        <dbReference type="ARBA" id="ARBA00022763"/>
    </source>
</evidence>
<dbReference type="GO" id="GO:0016740">
    <property type="term" value="F:transferase activity"/>
    <property type="evidence" value="ECO:0007669"/>
    <property type="project" value="UniProtKB-KW"/>
</dbReference>
<dbReference type="Pfam" id="PF00817">
    <property type="entry name" value="IMS"/>
    <property type="match status" value="1"/>
</dbReference>
<dbReference type="CDD" id="cd03468">
    <property type="entry name" value="PolY_like"/>
    <property type="match status" value="1"/>
</dbReference>
<sequence length="472" mass="51554">MDGRRRVVTAADHAAHAAGLRVGMPLTKAQALVENLAVYNADPDGDRDALERLAGWALQTYSPVVAADPPDGLILDITGAAHLHGGEPALLEGMIRRLADKGIEACAAIADTWGAAHALSRFGARFGARPVVIIPPGNSAQAVRNLPVAALRVPYSLVQSLSVLGFDAIGELIAQPRAPLVHRFGRELGRRLDQISGHLAEPIDPVDLPDVTEVKQVFFEPIGAPETLARYTAKLTQQLCDALEARGEGARQLDLHFIRVDGRIEAIRIGTAKPVRDTARLTRLLCDKIETVDPGFGIEGMRLIATLAEPLIMTQTSSQEAAGPDLAGLVDTLSNRIGGERVYRLSAVESDVPERSVRRSPALSAVRSGWPVHWPRPVRLFRRPEPVETLAVLPDHPPKVLTWRGVRHRVLAADGPERIFGEWWKHDSETWAVRDYFRVELDTGERLWVFRSGDGEDGATGSHKWFLHGMFA</sequence>
<dbReference type="GO" id="GO:0006281">
    <property type="term" value="P:DNA repair"/>
    <property type="evidence" value="ECO:0007669"/>
    <property type="project" value="InterPro"/>
</dbReference>
<dbReference type="PANTHER" id="PTHR35369:SF2">
    <property type="entry name" value="BLR3025 PROTEIN"/>
    <property type="match status" value="1"/>
</dbReference>
<dbReference type="HOGENOM" id="CLU_028184_1_1_5"/>
<dbReference type="InterPro" id="IPR043502">
    <property type="entry name" value="DNA/RNA_pol_sf"/>
</dbReference>
<dbReference type="STRING" id="715226.ABI_38690"/>
<gene>
    <name evidence="4" type="ORF">ABI_38690</name>
</gene>
<reference evidence="5" key="1">
    <citation type="submission" date="2011-03" db="EMBL/GenBank/DDBJ databases">
        <title>Draft genome sequence of Brevundimonas diminuta.</title>
        <authorList>
            <person name="Brown P.J.B."/>
            <person name="Buechlein A."/>
            <person name="Hemmerich C."/>
            <person name="Brun Y.V."/>
        </authorList>
    </citation>
    <scope>NUCLEOTIDE SEQUENCE [LARGE SCALE GENOMIC DNA]</scope>
    <source>
        <strain evidence="5">C19</strain>
    </source>
</reference>
<dbReference type="AlphaFoldDB" id="F4QRT5"/>
<accession>F4QRT5</accession>
<dbReference type="Gene3D" id="3.30.70.270">
    <property type="match status" value="1"/>
</dbReference>
<feature type="domain" description="UmuC" evidence="3">
    <location>
        <begin position="5"/>
        <end position="119"/>
    </location>
</feature>